<evidence type="ECO:0000313" key="2">
    <source>
        <dbReference type="EnsemblPlants" id="PGSC0003DMT400094761"/>
    </source>
</evidence>
<dbReference type="InParanoid" id="M1DUU2"/>
<dbReference type="Proteomes" id="UP000011115">
    <property type="component" value="Unassembled WGS sequence"/>
</dbReference>
<proteinExistence type="predicted"/>
<evidence type="ECO:0000313" key="3">
    <source>
        <dbReference type="Proteomes" id="UP000011115"/>
    </source>
</evidence>
<evidence type="ECO:0000256" key="1">
    <source>
        <dbReference type="SAM" id="MobiDB-lite"/>
    </source>
</evidence>
<organism evidence="2 3">
    <name type="scientific">Solanum tuberosum</name>
    <name type="common">Potato</name>
    <dbReference type="NCBI Taxonomy" id="4113"/>
    <lineage>
        <taxon>Eukaryota</taxon>
        <taxon>Viridiplantae</taxon>
        <taxon>Streptophyta</taxon>
        <taxon>Embryophyta</taxon>
        <taxon>Tracheophyta</taxon>
        <taxon>Spermatophyta</taxon>
        <taxon>Magnoliopsida</taxon>
        <taxon>eudicotyledons</taxon>
        <taxon>Gunneridae</taxon>
        <taxon>Pentapetalae</taxon>
        <taxon>asterids</taxon>
        <taxon>lamiids</taxon>
        <taxon>Solanales</taxon>
        <taxon>Solanaceae</taxon>
        <taxon>Solanoideae</taxon>
        <taxon>Solaneae</taxon>
        <taxon>Solanum</taxon>
    </lineage>
</organism>
<dbReference type="AlphaFoldDB" id="M1DUU2"/>
<protein>
    <submittedName>
        <fullName evidence="2">Uncharacterized protein</fullName>
    </submittedName>
</protein>
<keyword evidence="3" id="KW-1185">Reference proteome</keyword>
<reference evidence="2" key="2">
    <citation type="submission" date="2015-06" db="UniProtKB">
        <authorList>
            <consortium name="EnsemblPlants"/>
        </authorList>
    </citation>
    <scope>IDENTIFICATION</scope>
    <source>
        <strain evidence="2">DM1-3 516 R44</strain>
    </source>
</reference>
<reference evidence="3" key="1">
    <citation type="journal article" date="2011" name="Nature">
        <title>Genome sequence and analysis of the tuber crop potato.</title>
        <authorList>
            <consortium name="The Potato Genome Sequencing Consortium"/>
        </authorList>
    </citation>
    <scope>NUCLEOTIDE SEQUENCE [LARGE SCALE GENOMIC DNA]</scope>
    <source>
        <strain evidence="3">cv. DM1-3 516 R44</strain>
    </source>
</reference>
<dbReference type="EnsemblPlants" id="PGSC0003DMT400094761">
    <property type="protein sequence ID" value="PGSC0003DMT400094761"/>
    <property type="gene ID" value="PGSC0003DMG400044332"/>
</dbReference>
<feature type="compositionally biased region" description="Polar residues" evidence="1">
    <location>
        <begin position="27"/>
        <end position="40"/>
    </location>
</feature>
<accession>M1DUU2</accession>
<dbReference type="PaxDb" id="4113-PGSC0003DMT400094761"/>
<dbReference type="Gramene" id="PGSC0003DMT400094761">
    <property type="protein sequence ID" value="PGSC0003DMT400094761"/>
    <property type="gene ID" value="PGSC0003DMG400044332"/>
</dbReference>
<sequence>MTKPKVAERITLAQEKSKRNAIKEDAVTSNEKASKLPTTTGKDKGKRPNPSMKTITLDLDTPSRARGFCRVVHVFLAVSHSTDLGESGTAVPLEVPSSIDAQAQGEGSGIEAPTDGETA</sequence>
<feature type="region of interest" description="Disordered" evidence="1">
    <location>
        <begin position="83"/>
        <end position="119"/>
    </location>
</feature>
<feature type="region of interest" description="Disordered" evidence="1">
    <location>
        <begin position="1"/>
        <end position="57"/>
    </location>
</feature>
<feature type="compositionally biased region" description="Basic and acidic residues" evidence="1">
    <location>
        <begin position="15"/>
        <end position="26"/>
    </location>
</feature>
<dbReference type="HOGENOM" id="CLU_029307_7_2_1"/>
<name>M1DUU2_SOLTU</name>